<dbReference type="EMBL" id="LNZH02000167">
    <property type="protein sequence ID" value="OCB88974.1"/>
    <property type="molecule type" value="Genomic_DNA"/>
</dbReference>
<organism evidence="3 4">
    <name type="scientific">Sanghuangporus baumii</name>
    <name type="common">Phellinus baumii</name>
    <dbReference type="NCBI Taxonomy" id="108892"/>
    <lineage>
        <taxon>Eukaryota</taxon>
        <taxon>Fungi</taxon>
        <taxon>Dikarya</taxon>
        <taxon>Basidiomycota</taxon>
        <taxon>Agaricomycotina</taxon>
        <taxon>Agaricomycetes</taxon>
        <taxon>Hymenochaetales</taxon>
        <taxon>Hymenochaetaceae</taxon>
        <taxon>Sanghuangporus</taxon>
    </lineage>
</organism>
<keyword evidence="1" id="KW-0472">Membrane</keyword>
<feature type="transmembrane region" description="Helical" evidence="1">
    <location>
        <begin position="91"/>
        <end position="107"/>
    </location>
</feature>
<evidence type="ECO:0000259" key="2">
    <source>
        <dbReference type="Pfam" id="PF20151"/>
    </source>
</evidence>
<feature type="transmembrane region" description="Helical" evidence="1">
    <location>
        <begin position="20"/>
        <end position="37"/>
    </location>
</feature>
<keyword evidence="4" id="KW-1185">Reference proteome</keyword>
<accession>A0A9Q5HZQ1</accession>
<keyword evidence="1" id="KW-1133">Transmembrane helix</keyword>
<feature type="transmembrane region" description="Helical" evidence="1">
    <location>
        <begin position="58"/>
        <end position="79"/>
    </location>
</feature>
<feature type="domain" description="DUF6533" evidence="2">
    <location>
        <begin position="24"/>
        <end position="69"/>
    </location>
</feature>
<comment type="caution">
    <text evidence="3">The sequence shown here is derived from an EMBL/GenBank/DDBJ whole genome shotgun (WGS) entry which is preliminary data.</text>
</comment>
<dbReference type="OrthoDB" id="3349377at2759"/>
<keyword evidence="1" id="KW-0812">Transmembrane</keyword>
<proteinExistence type="predicted"/>
<gene>
    <name evidence="3" type="ORF">A7U60_g3929</name>
</gene>
<dbReference type="AlphaFoldDB" id="A0A9Q5HZQ1"/>
<evidence type="ECO:0000256" key="1">
    <source>
        <dbReference type="SAM" id="Phobius"/>
    </source>
</evidence>
<dbReference type="Proteomes" id="UP000757232">
    <property type="component" value="Unassembled WGS sequence"/>
</dbReference>
<sequence>MDILDKGGTSDISSLASQAMTIRYSAVANLAIWLYEFSMTADKEVRLVWPSRFTIIKLLFFANRYLPLFTISANAYFLILNDNEDEYLCKPALLFIGYMSFAGFFLAEGKINYYTASIIVRLNLVGQLFWHCESTSSGKLEGRFLSSRDSFWPKLVSCSGIASLRHLASAKVDFYTRTRHVIRKDWNQLRDYLFLPDLNRKYVSCLERFG</sequence>
<name>A0A9Q5HZQ1_SANBA</name>
<dbReference type="Pfam" id="PF20151">
    <property type="entry name" value="DUF6533"/>
    <property type="match status" value="1"/>
</dbReference>
<evidence type="ECO:0000313" key="3">
    <source>
        <dbReference type="EMBL" id="OCB88974.1"/>
    </source>
</evidence>
<evidence type="ECO:0000313" key="4">
    <source>
        <dbReference type="Proteomes" id="UP000757232"/>
    </source>
</evidence>
<protein>
    <recommendedName>
        <fullName evidence="2">DUF6533 domain-containing protein</fullName>
    </recommendedName>
</protein>
<reference evidence="3" key="1">
    <citation type="submission" date="2016-06" db="EMBL/GenBank/DDBJ databases">
        <title>Draft Genome sequence of the fungus Inonotus baumii.</title>
        <authorList>
            <person name="Zhu H."/>
            <person name="Lin W."/>
        </authorList>
    </citation>
    <scope>NUCLEOTIDE SEQUENCE</scope>
    <source>
        <strain evidence="3">821</strain>
    </source>
</reference>
<dbReference type="InterPro" id="IPR045340">
    <property type="entry name" value="DUF6533"/>
</dbReference>